<accession>A0A6V7P6T6</accession>
<keyword evidence="2" id="KW-0812">Transmembrane</keyword>
<keyword evidence="2" id="KW-0472">Membrane</keyword>
<evidence type="ECO:0000256" key="1">
    <source>
        <dbReference type="SAM" id="MobiDB-lite"/>
    </source>
</evidence>
<proteinExistence type="predicted"/>
<dbReference type="EMBL" id="LR862145">
    <property type="protein sequence ID" value="CAD1826565.1"/>
    <property type="molecule type" value="Genomic_DNA"/>
</dbReference>
<reference evidence="3" key="1">
    <citation type="submission" date="2020-07" db="EMBL/GenBank/DDBJ databases">
        <authorList>
            <person name="Lin J."/>
        </authorList>
    </citation>
    <scope>NUCLEOTIDE SEQUENCE</scope>
</reference>
<evidence type="ECO:0000256" key="2">
    <source>
        <dbReference type="SAM" id="Phobius"/>
    </source>
</evidence>
<protein>
    <submittedName>
        <fullName evidence="3">Uncharacterized protein</fullName>
    </submittedName>
</protein>
<gene>
    <name evidence="3" type="ORF">CB5_LOCUS9776</name>
</gene>
<feature type="region of interest" description="Disordered" evidence="1">
    <location>
        <begin position="1"/>
        <end position="21"/>
    </location>
</feature>
<sequence length="238" mass="26057">MAEPQEKSKRSSNAAPADDLDRSIEIDGPYYDTLPALLRSFFDVVVSPRRRRSSSGSRTPPRSAPRGFEKLLETPREISCNGLGGERPTRASRHLGNRQLSIVNYFAWQVGSITLVALTGLLVFMLFFVAATVNAIIISLLVSLAAAGGCLALFFCFLDSNIHRSIISCSLCYFHHDHLNHHCCSGSHWVDWILLGYLGCGPKKLGPDQQSVKMTGSAISAYSAARQARRDVNSKSAD</sequence>
<dbReference type="PANTHER" id="PTHR35508:SF1">
    <property type="entry name" value="VOLTAGE-DEPENDENT L-TYPE CALCIUM CHANNEL SUBUNIT"/>
    <property type="match status" value="1"/>
</dbReference>
<dbReference type="AlphaFoldDB" id="A0A6V7P6T6"/>
<organism evidence="3">
    <name type="scientific">Ananas comosus var. bracteatus</name>
    <name type="common">red pineapple</name>
    <dbReference type="NCBI Taxonomy" id="296719"/>
    <lineage>
        <taxon>Eukaryota</taxon>
        <taxon>Viridiplantae</taxon>
        <taxon>Streptophyta</taxon>
        <taxon>Embryophyta</taxon>
        <taxon>Tracheophyta</taxon>
        <taxon>Spermatophyta</taxon>
        <taxon>Magnoliopsida</taxon>
        <taxon>Liliopsida</taxon>
        <taxon>Poales</taxon>
        <taxon>Bromeliaceae</taxon>
        <taxon>Bromelioideae</taxon>
        <taxon>Ananas</taxon>
    </lineage>
</organism>
<evidence type="ECO:0000313" key="3">
    <source>
        <dbReference type="EMBL" id="CAD1826565.1"/>
    </source>
</evidence>
<name>A0A6V7P6T6_ANACO</name>
<feature type="transmembrane region" description="Helical" evidence="2">
    <location>
        <begin position="102"/>
        <end position="129"/>
    </location>
</feature>
<dbReference type="PANTHER" id="PTHR35508">
    <property type="entry name" value="VOLTAGE-DEPENDENT L-TYPE CALCIUM CHANNEL SUBUNIT"/>
    <property type="match status" value="1"/>
</dbReference>
<keyword evidence="2" id="KW-1133">Transmembrane helix</keyword>
<feature type="transmembrane region" description="Helical" evidence="2">
    <location>
        <begin position="135"/>
        <end position="158"/>
    </location>
</feature>